<evidence type="ECO:0000313" key="4">
    <source>
        <dbReference type="Proteomes" id="UP000192360"/>
    </source>
</evidence>
<evidence type="ECO:0008006" key="5">
    <source>
        <dbReference type="Google" id="ProtNLM"/>
    </source>
</evidence>
<name>A0A1W1YWE7_9FLAO</name>
<evidence type="ECO:0000313" key="3">
    <source>
        <dbReference type="EMBL" id="SMC40443.1"/>
    </source>
</evidence>
<dbReference type="RefSeq" id="WP_084060246.1">
    <property type="nucleotide sequence ID" value="NZ_FWXO01000001.1"/>
</dbReference>
<evidence type="ECO:0000256" key="2">
    <source>
        <dbReference type="SAM" id="SignalP"/>
    </source>
</evidence>
<keyword evidence="1" id="KW-0175">Coiled coil</keyword>
<reference evidence="3 4" key="1">
    <citation type="submission" date="2017-04" db="EMBL/GenBank/DDBJ databases">
        <authorList>
            <person name="Afonso C.L."/>
            <person name="Miller P.J."/>
            <person name="Scott M.A."/>
            <person name="Spackman E."/>
            <person name="Goraichik I."/>
            <person name="Dimitrov K.M."/>
            <person name="Suarez D.L."/>
            <person name="Swayne D.E."/>
        </authorList>
    </citation>
    <scope>NUCLEOTIDE SEQUENCE [LARGE SCALE GENOMIC DNA]</scope>
    <source>
        <strain evidence="3 4">DSM 21164</strain>
    </source>
</reference>
<dbReference type="AlphaFoldDB" id="A0A1W1YWE7"/>
<organism evidence="3 4">
    <name type="scientific">Cellulophaga tyrosinoxydans</name>
    <dbReference type="NCBI Taxonomy" id="504486"/>
    <lineage>
        <taxon>Bacteria</taxon>
        <taxon>Pseudomonadati</taxon>
        <taxon>Bacteroidota</taxon>
        <taxon>Flavobacteriia</taxon>
        <taxon>Flavobacteriales</taxon>
        <taxon>Flavobacteriaceae</taxon>
        <taxon>Cellulophaga</taxon>
    </lineage>
</organism>
<dbReference type="EMBL" id="FWXO01000001">
    <property type="protein sequence ID" value="SMC40443.1"/>
    <property type="molecule type" value="Genomic_DNA"/>
</dbReference>
<dbReference type="STRING" id="504486.SAMN05660703_0961"/>
<gene>
    <name evidence="3" type="ORF">SAMN05660703_0961</name>
</gene>
<proteinExistence type="predicted"/>
<protein>
    <recommendedName>
        <fullName evidence="5">DUF4836 domain-containing protein</fullName>
    </recommendedName>
</protein>
<feature type="coiled-coil region" evidence="1">
    <location>
        <begin position="251"/>
        <end position="282"/>
    </location>
</feature>
<feature type="signal peptide" evidence="2">
    <location>
        <begin position="1"/>
        <end position="19"/>
    </location>
</feature>
<dbReference type="Proteomes" id="UP000192360">
    <property type="component" value="Unassembled WGS sequence"/>
</dbReference>
<feature type="chain" id="PRO_5012077047" description="DUF4836 domain-containing protein" evidence="2">
    <location>
        <begin position="20"/>
        <end position="663"/>
    </location>
</feature>
<keyword evidence="2" id="KW-0732">Signal</keyword>
<sequence length="663" mass="75703">MKKAILFTSFCLTAMFVSAQDLISKIPSNASAVVALKGKNFTELVTTTEFENSKLGNLFFKELTKKTDGKVTNLESLGVDVEQNFYYFLQNEEGSLTHTFLVPLKNKENIVALLPKRTQERVEADGNISYFTDLYDAAVTMWNNETLIMVIYQEANTYDDYGYDDFYGYDDYTITEEAADAVEATEDDMDGVIEDVVEDAAEVVAVEEEIVVEEIEDDEEYIEETVIESTESEYDENGYYNEDYYNDDYYKKQEERRLEREAKQEERRKENLVTVIEKAKSILTGNYAQRSILSNKDYVSSIGSDKEEASFWINDFGSLYMEAMPAIFGSSGINNPYAMFNFDRLYGGMSLTSKLNFEEDKASMKTIYKMNDEMAQYHKAMYNGKMNSNFFKYFNEDQIQGYFAVNASTEGTLKAYPQMIDAMFSGVEESNLQDIVPITTRFISLLLDEEAIARIIRGDMLFVMNGIEQKEVTYTTYEYDENYESTEVTKTKMETIPNFLFMVTSEEKEIFDRLMRIGAKEGVVTFENGFYQLNIPDVPFSLNMLFKGNTLLIGNSAKDLMAISNGSFNAKVSSKHKKLIAKNSGCIYINGKYIAKSIPSDMVPEAYKEKLNYISDNVEDIEFKVGKMKGNVLEGEFILNTPKGKGHKNSLAYFINMIDALME</sequence>
<evidence type="ECO:0000256" key="1">
    <source>
        <dbReference type="SAM" id="Coils"/>
    </source>
</evidence>
<keyword evidence="4" id="KW-1185">Reference proteome</keyword>
<dbReference type="OrthoDB" id="1288644at2"/>
<accession>A0A1W1YWE7</accession>